<dbReference type="InterPro" id="IPR032013">
    <property type="entry name" value="DUF4795"/>
</dbReference>
<keyword evidence="5" id="KW-1185">Reference proteome</keyword>
<evidence type="ECO:0000313" key="5">
    <source>
        <dbReference type="Proteomes" id="UP000265140"/>
    </source>
</evidence>
<gene>
    <name evidence="4" type="primary">KIF3C</name>
</gene>
<name>A0AAY5KBT7_ESOLU</name>
<evidence type="ECO:0000256" key="2">
    <source>
        <dbReference type="SAM" id="MobiDB-lite"/>
    </source>
</evidence>
<dbReference type="GeneTree" id="ENSGT00940000161294"/>
<feature type="region of interest" description="Disordered" evidence="2">
    <location>
        <begin position="226"/>
        <end position="306"/>
    </location>
</feature>
<feature type="region of interest" description="Disordered" evidence="2">
    <location>
        <begin position="698"/>
        <end position="791"/>
    </location>
</feature>
<feature type="compositionally biased region" description="Polar residues" evidence="2">
    <location>
        <begin position="747"/>
        <end position="761"/>
    </location>
</feature>
<feature type="coiled-coil region" evidence="1">
    <location>
        <begin position="127"/>
        <end position="168"/>
    </location>
</feature>
<evidence type="ECO:0000256" key="1">
    <source>
        <dbReference type="SAM" id="Coils"/>
    </source>
</evidence>
<feature type="domain" description="DUF4795" evidence="3">
    <location>
        <begin position="381"/>
        <end position="584"/>
    </location>
</feature>
<keyword evidence="1" id="KW-0175">Coiled coil</keyword>
<reference evidence="4 5" key="1">
    <citation type="submission" date="2020-02" db="EMBL/GenBank/DDBJ databases">
        <title>Esox lucius (northern pike) genome, fEsoLuc1, primary haplotype.</title>
        <authorList>
            <person name="Myers G."/>
            <person name="Karagic N."/>
            <person name="Meyer A."/>
            <person name="Pippel M."/>
            <person name="Reichard M."/>
            <person name="Winkler S."/>
            <person name="Tracey A."/>
            <person name="Sims Y."/>
            <person name="Howe K."/>
            <person name="Rhie A."/>
            <person name="Formenti G."/>
            <person name="Durbin R."/>
            <person name="Fedrigo O."/>
            <person name="Jarvis E.D."/>
        </authorList>
    </citation>
    <scope>NUCLEOTIDE SEQUENCE [LARGE SCALE GENOMIC DNA]</scope>
</reference>
<feature type="compositionally biased region" description="Basic and acidic residues" evidence="2">
    <location>
        <begin position="768"/>
        <end position="778"/>
    </location>
</feature>
<dbReference type="AlphaFoldDB" id="A0AAY5KBT7"/>
<reference evidence="4" key="2">
    <citation type="submission" date="2025-08" db="UniProtKB">
        <authorList>
            <consortium name="Ensembl"/>
        </authorList>
    </citation>
    <scope>IDENTIFICATION</scope>
</reference>
<evidence type="ECO:0000313" key="4">
    <source>
        <dbReference type="Ensembl" id="ENSELUP00000086674.1"/>
    </source>
</evidence>
<dbReference type="KEGG" id="els:105012922"/>
<reference evidence="4" key="3">
    <citation type="submission" date="2025-09" db="UniProtKB">
        <authorList>
            <consortium name="Ensembl"/>
        </authorList>
    </citation>
    <scope>IDENTIFICATION</scope>
</reference>
<feature type="compositionally biased region" description="Acidic residues" evidence="2">
    <location>
        <begin position="782"/>
        <end position="791"/>
    </location>
</feature>
<dbReference type="Pfam" id="PF16043">
    <property type="entry name" value="DUF4795"/>
    <property type="match status" value="1"/>
</dbReference>
<dbReference type="PANTHER" id="PTHR47080">
    <property type="entry name" value="CHROMOSOME 16 OPEN READING FRAME 96"/>
    <property type="match status" value="1"/>
</dbReference>
<organism evidence="4 5">
    <name type="scientific">Esox lucius</name>
    <name type="common">Northern pike</name>
    <dbReference type="NCBI Taxonomy" id="8010"/>
    <lineage>
        <taxon>Eukaryota</taxon>
        <taxon>Metazoa</taxon>
        <taxon>Chordata</taxon>
        <taxon>Craniata</taxon>
        <taxon>Vertebrata</taxon>
        <taxon>Euteleostomi</taxon>
        <taxon>Actinopterygii</taxon>
        <taxon>Neopterygii</taxon>
        <taxon>Teleostei</taxon>
        <taxon>Protacanthopterygii</taxon>
        <taxon>Esociformes</taxon>
        <taxon>Esocidae</taxon>
        <taxon>Esox</taxon>
    </lineage>
</organism>
<evidence type="ECO:0000259" key="3">
    <source>
        <dbReference type="Pfam" id="PF16043"/>
    </source>
</evidence>
<accession>A0AAY5KBT7</accession>
<feature type="compositionally biased region" description="Polar residues" evidence="2">
    <location>
        <begin position="724"/>
        <end position="737"/>
    </location>
</feature>
<dbReference type="Ensembl" id="ENSELUT00000094368.1">
    <property type="protein sequence ID" value="ENSELUP00000086674.1"/>
    <property type="gene ID" value="ENSELUG00000017666.3"/>
</dbReference>
<proteinExistence type="predicted"/>
<protein>
    <recommendedName>
        <fullName evidence="3">DUF4795 domain-containing protein</fullName>
    </recommendedName>
</protein>
<dbReference type="PANTHER" id="PTHR47080:SF2">
    <property type="entry name" value="GLUTAMINE-RICH PROTEIN 2"/>
    <property type="match status" value="1"/>
</dbReference>
<sequence>MSADISLFDLVNLSIGTPEVGAVNFNALHTLLHAILGHLKIQNVTTGWREEDTTPQESHDVPLTKSSNPYRHVEHKLRQIESQLAALEKLPTGMDLLSRTASTTTPVNDMWQLMQLRCKSQANEDGVSKAMGLIQDLLKEIQDLKESRDSLKKEVKSLENQLDQLNMTELVDRIDAVEQCCHRVEDLDTATKRLQSRIGQYPDPENLSQCVTWEIMQTALVSERQKLQKEIGESDPTAGPTSGVVSNAPHFSASADANAGASPVVPGPGAAGQRAGSLPQQSLSDGALTSGGKPLSRVSSGAERYPETVEALREVGRLRERHDMLKVRVDELEASKADRTQLQHLRENLADMGDRDMPENLTAQLHHLRGLVDSLMGDRVKSSELMSDVQGAVLQLQAECEKLHGTANHLMEEHSQKQTDIDHLYKSMEKLDEKKADRELVEMEIEIKADKRALETKVSRMQFDTATEQLNSMFQELLGKIIDQEQDWHKVIEKISTEMECKLNRIELDPLKNQLEGRWNNIRKQLQAQPAPKEDDAAGIRMQLVKRFKCISCDRPVDMLTPGPHLLTVPSAPGLPSHKSLRPYTTYELEQVRQHCRSERIPEMVDYSYLALSRSCGGSHTMTYPTRRYARLQHISHYSQAEEDHIAPSTLKHVQPEEVGILGFDGHIYKGRLNTRSVKTVEARLPNVSSKDALYKNKEKVMRSQSQKSGCFEPGRDSPMRPQSAKTQRSRTASGSSVRDRPVSSLGCLSQATLPRSSSHADTPGELQQRKVAPELHVDLSQSEEEPVTNL</sequence>
<dbReference type="Proteomes" id="UP000265140">
    <property type="component" value="Chromosome 11"/>
</dbReference>